<accession>A0A151QX55</accession>
<dbReference type="Gene3D" id="3.10.10.10">
    <property type="entry name" value="HIV Type 1 Reverse Transcriptase, subunit A, domain 1"/>
    <property type="match status" value="1"/>
</dbReference>
<evidence type="ECO:0000313" key="3">
    <source>
        <dbReference type="Proteomes" id="UP000075243"/>
    </source>
</evidence>
<feature type="compositionally biased region" description="Acidic residues" evidence="1">
    <location>
        <begin position="51"/>
        <end position="62"/>
    </location>
</feature>
<dbReference type="PANTHER" id="PTHR35046:SF9">
    <property type="entry name" value="RNA-DIRECTED DNA POLYMERASE"/>
    <property type="match status" value="1"/>
</dbReference>
<dbReference type="Gramene" id="C.cajan_44033.t">
    <property type="protein sequence ID" value="C.cajan_44033.t"/>
    <property type="gene ID" value="C.cajan_44033"/>
</dbReference>
<dbReference type="EMBL" id="KQ484508">
    <property type="protein sequence ID" value="KYP34822.1"/>
    <property type="molecule type" value="Genomic_DNA"/>
</dbReference>
<feature type="region of interest" description="Disordered" evidence="1">
    <location>
        <begin position="36"/>
        <end position="62"/>
    </location>
</feature>
<evidence type="ECO:0000313" key="2">
    <source>
        <dbReference type="EMBL" id="KYP34822.1"/>
    </source>
</evidence>
<proteinExistence type="predicted"/>
<sequence length="261" mass="29345">MKKQQKTSDMKCFKCLGRDCITSQCPTKKVMILRGNNTYSSQNETNTSSSDSEEETSDHEENVELTFPYEGELLMIRRLFNNQPSGTLSQREKIFHTRCNVSNNACSLIFDNGSWCNCCSTRLVEKEKGVPSLEAVNEEKEISNQTLLIKQPSFILLCTGTLTCTVTSSENETLPKGVKILLKEFDDLFLPEGPIGLSPLRGIENQIDLSSSPHVVLVLLVPKKNGKWRMCCDSRAINNINVKYVEIHIVVNQLKLGVSKY</sequence>
<name>A0A151QX55_CAJCA</name>
<dbReference type="InterPro" id="IPR043502">
    <property type="entry name" value="DNA/RNA_pol_sf"/>
</dbReference>
<feature type="compositionally biased region" description="Low complexity" evidence="1">
    <location>
        <begin position="36"/>
        <end position="50"/>
    </location>
</feature>
<gene>
    <name evidence="2" type="ORF">KK1_044174</name>
</gene>
<dbReference type="AlphaFoldDB" id="A0A151QX55"/>
<protein>
    <submittedName>
        <fullName evidence="2">Uncharacterized protein</fullName>
    </submittedName>
</protein>
<organism evidence="2 3">
    <name type="scientific">Cajanus cajan</name>
    <name type="common">Pigeon pea</name>
    <name type="synonym">Cajanus indicus</name>
    <dbReference type="NCBI Taxonomy" id="3821"/>
    <lineage>
        <taxon>Eukaryota</taxon>
        <taxon>Viridiplantae</taxon>
        <taxon>Streptophyta</taxon>
        <taxon>Embryophyta</taxon>
        <taxon>Tracheophyta</taxon>
        <taxon>Spermatophyta</taxon>
        <taxon>Magnoliopsida</taxon>
        <taxon>eudicotyledons</taxon>
        <taxon>Gunneridae</taxon>
        <taxon>Pentapetalae</taxon>
        <taxon>rosids</taxon>
        <taxon>fabids</taxon>
        <taxon>Fabales</taxon>
        <taxon>Fabaceae</taxon>
        <taxon>Papilionoideae</taxon>
        <taxon>50 kb inversion clade</taxon>
        <taxon>NPAAA clade</taxon>
        <taxon>indigoferoid/millettioid clade</taxon>
        <taxon>Phaseoleae</taxon>
        <taxon>Cajanus</taxon>
    </lineage>
</organism>
<evidence type="ECO:0000256" key="1">
    <source>
        <dbReference type="SAM" id="MobiDB-lite"/>
    </source>
</evidence>
<reference evidence="2" key="1">
    <citation type="journal article" date="2012" name="Nat. Biotechnol.">
        <title>Draft genome sequence of pigeonpea (Cajanus cajan), an orphan legume crop of resource-poor farmers.</title>
        <authorList>
            <person name="Varshney R.K."/>
            <person name="Chen W."/>
            <person name="Li Y."/>
            <person name="Bharti A.K."/>
            <person name="Saxena R.K."/>
            <person name="Schlueter J.A."/>
            <person name="Donoghue M.T."/>
            <person name="Azam S."/>
            <person name="Fan G."/>
            <person name="Whaley A.M."/>
            <person name="Farmer A.D."/>
            <person name="Sheridan J."/>
            <person name="Iwata A."/>
            <person name="Tuteja R."/>
            <person name="Penmetsa R.V."/>
            <person name="Wu W."/>
            <person name="Upadhyaya H.D."/>
            <person name="Yang S.P."/>
            <person name="Shah T."/>
            <person name="Saxena K.B."/>
            <person name="Michael T."/>
            <person name="McCombie W.R."/>
            <person name="Yang B."/>
            <person name="Zhang G."/>
            <person name="Yang H."/>
            <person name="Wang J."/>
            <person name="Spillane C."/>
            <person name="Cook D.R."/>
            <person name="May G.D."/>
            <person name="Xu X."/>
            <person name="Jackson S.A."/>
        </authorList>
    </citation>
    <scope>NUCLEOTIDE SEQUENCE [LARGE SCALE GENOMIC DNA]</scope>
</reference>
<dbReference type="PANTHER" id="PTHR35046">
    <property type="entry name" value="ZINC KNUCKLE (CCHC-TYPE) FAMILY PROTEIN"/>
    <property type="match status" value="1"/>
</dbReference>
<dbReference type="SUPFAM" id="SSF56672">
    <property type="entry name" value="DNA/RNA polymerases"/>
    <property type="match status" value="1"/>
</dbReference>
<keyword evidence="3" id="KW-1185">Reference proteome</keyword>
<dbReference type="Proteomes" id="UP000075243">
    <property type="component" value="Unassembled WGS sequence"/>
</dbReference>